<organism evidence="1">
    <name type="scientific">Calcidiscus leptoporus</name>
    <dbReference type="NCBI Taxonomy" id="127549"/>
    <lineage>
        <taxon>Eukaryota</taxon>
        <taxon>Haptista</taxon>
        <taxon>Haptophyta</taxon>
        <taxon>Prymnesiophyceae</taxon>
        <taxon>Coccolithales</taxon>
        <taxon>Calcidiscaceae</taxon>
        <taxon>Calcidiscus</taxon>
    </lineage>
</organism>
<gene>
    <name evidence="1" type="ORF">CLEP1334_LOCUS23834</name>
</gene>
<evidence type="ECO:0008006" key="2">
    <source>
        <dbReference type="Google" id="ProtNLM"/>
    </source>
</evidence>
<dbReference type="EMBL" id="HBER01047575">
    <property type="protein sequence ID" value="CAD8548544.1"/>
    <property type="molecule type" value="Transcribed_RNA"/>
</dbReference>
<sequence length="198" mass="21396">MWRAGLLDVRTACEQAMQRLEQARVPPPPVLLATLAYMHVAQGDASGLDALLRRLAAPSYPRAGGEGPYVAALRAVRRESDLGVVTGTLRAMAEAGVPPSAGTRAAICRILAQRSSWRRLAPPPLPSAPRFWKLLPLPFDEQLGHLKAYNIDANHLAAVVREGHTASVLARMSHIISLPAERRPTLIAEAISRCLSSH</sequence>
<dbReference type="AlphaFoldDB" id="A0A7S0JEN8"/>
<evidence type="ECO:0000313" key="1">
    <source>
        <dbReference type="EMBL" id="CAD8548544.1"/>
    </source>
</evidence>
<proteinExistence type="predicted"/>
<name>A0A7S0JEN8_9EUKA</name>
<accession>A0A7S0JEN8</accession>
<reference evidence="1" key="1">
    <citation type="submission" date="2021-01" db="EMBL/GenBank/DDBJ databases">
        <authorList>
            <person name="Corre E."/>
            <person name="Pelletier E."/>
            <person name="Niang G."/>
            <person name="Scheremetjew M."/>
            <person name="Finn R."/>
            <person name="Kale V."/>
            <person name="Holt S."/>
            <person name="Cochrane G."/>
            <person name="Meng A."/>
            <person name="Brown T."/>
            <person name="Cohen L."/>
        </authorList>
    </citation>
    <scope>NUCLEOTIDE SEQUENCE</scope>
    <source>
        <strain evidence="1">RCC1130</strain>
    </source>
</reference>
<protein>
    <recommendedName>
        <fullName evidence="2">Pentacotripeptide-repeat region of PRORP domain-containing protein</fullName>
    </recommendedName>
</protein>